<dbReference type="InterPro" id="IPR011465">
    <property type="entry name" value="DUF1571"/>
</dbReference>
<reference evidence="1" key="1">
    <citation type="submission" date="2017-02" db="EMBL/GenBank/DDBJ databases">
        <authorList>
            <person name="Scherlach K."/>
        </authorList>
    </citation>
    <scope>NUCLEOTIDE SEQUENCE</scope>
    <source>
        <strain evidence="1">ST036079</strain>
    </source>
</reference>
<protein>
    <submittedName>
        <fullName evidence="1">Uncharacterized protein</fullName>
    </submittedName>
</protein>
<evidence type="ECO:0000313" key="1">
    <source>
        <dbReference type="EMBL" id="SKB24641.1"/>
    </source>
</evidence>
<organism evidence="1">
    <name type="scientific">Burkholderia gladioli</name>
    <name type="common">Pseudomonas marginata</name>
    <name type="synonym">Phytomonas marginata</name>
    <dbReference type="NCBI Taxonomy" id="28095"/>
    <lineage>
        <taxon>Bacteria</taxon>
        <taxon>Pseudomonadati</taxon>
        <taxon>Pseudomonadota</taxon>
        <taxon>Betaproteobacteria</taxon>
        <taxon>Burkholderiales</taxon>
        <taxon>Burkholderiaceae</taxon>
        <taxon>Burkholderia</taxon>
    </lineage>
</organism>
<dbReference type="AlphaFoldDB" id="A0A4D8TPT2"/>
<proteinExistence type="predicted"/>
<accession>A0A4D8TPT2</accession>
<dbReference type="Pfam" id="PF07608">
    <property type="entry name" value="DUF1571"/>
    <property type="match status" value="1"/>
</dbReference>
<dbReference type="RefSeq" id="WP_160294766.1">
    <property type="nucleotide sequence ID" value="NZ_CADEXT010000002.1"/>
</dbReference>
<dbReference type="EMBL" id="LT797838">
    <property type="protein sequence ID" value="SKB24641.1"/>
    <property type="molecule type" value="Genomic_DNA"/>
</dbReference>
<sequence>MSLPAFLRIAAWLAMAACMSPPLAHGEAASEVSSAAASETAAPAGQSDVPPAQVGALPLDRQVRWLRRAAETGALEKLDDAALLALFQSLDASTLPRYIEQGPNAYASYEFTMRRQERIHGTWPSRPDHMLVRLSSKPLRIYAKWLPDGAHAGQEIIYDESRRRDQLYGHLGGLLNVLPVWASLNGALARTQSRHQVRDIGTAFIAGQFLAEGAKLGEAGGQHPARIEVKTIDGVRVVAFTYETPTGQPEYYAKKETLGLDLRHPWFRTAESYDNDGRLFEQVVFETITPRDFDDSAFDPANPAYRFH</sequence>
<name>A0A4D8TPT2_BURGA</name>
<reference evidence="1" key="2">
    <citation type="submission" date="2019-04" db="EMBL/GenBank/DDBJ databases">
        <title>Antibiotic -producing symbionts dynamically transition between plant pathogenicity and insect- defensive mutualism.</title>
        <authorList>
            <person name="Florez L."/>
        </authorList>
    </citation>
    <scope>NUCLEOTIDE SEQUENCE</scope>
    <source>
        <strain evidence="1">ST036079</strain>
    </source>
</reference>